<evidence type="ECO:0000313" key="1">
    <source>
        <dbReference type="EMBL" id="CCV02494.1"/>
    </source>
</evidence>
<organism evidence="1 2">
    <name type="scientific">Armadillidium vulgare iridescent virus</name>
    <dbReference type="NCBI Taxonomy" id="72201"/>
    <lineage>
        <taxon>Viruses</taxon>
        <taxon>Varidnaviria</taxon>
        <taxon>Bamfordvirae</taxon>
        <taxon>Nucleocytoviricota</taxon>
        <taxon>Megaviricetes</taxon>
        <taxon>Pimascovirales</taxon>
        <taxon>Pimascovirales incertae sedis</taxon>
        <taxon>Iridoviridae</taxon>
        <taxon>Betairidovirinae</taxon>
        <taxon>Iridovirus</taxon>
        <taxon>Iridovirus armadillidium1</taxon>
        <taxon>Invertebrate iridescent virus 31</taxon>
    </lineage>
</organism>
<protein>
    <submittedName>
        <fullName evidence="1">Uncharacterized protein</fullName>
    </submittedName>
</protein>
<dbReference type="EMBL" id="HF920637">
    <property type="protein sequence ID" value="CCV02494.1"/>
    <property type="molecule type" value="Genomic_DNA"/>
</dbReference>
<keyword evidence="2" id="KW-1185">Reference proteome</keyword>
<proteinExistence type="predicted"/>
<name>A0A068QLQ6_9VIRU</name>
<dbReference type="RefSeq" id="YP_009046736.1">
    <property type="nucleotide sequence ID" value="NC_024451.1"/>
</dbReference>
<gene>
    <name evidence="1" type="primary">122R</name>
    <name evidence="1" type="ORF">IIV31_122R</name>
</gene>
<dbReference type="Proteomes" id="UP000114278">
    <property type="component" value="Segment"/>
</dbReference>
<accession>A0A068QLQ6</accession>
<dbReference type="KEGG" id="vg:19738706"/>
<evidence type="ECO:0000313" key="2">
    <source>
        <dbReference type="Proteomes" id="UP000114278"/>
    </source>
</evidence>
<dbReference type="GeneID" id="19738706"/>
<dbReference type="OrthoDB" id="41130at10239"/>
<sequence>MSVHEIISVEGINTETEVGTVYLTGNKQLLVGVVYPEKENEEKPITEDEPIISIISLCMFLKQFKPFNVKIFLIEDLETPLTFVRVREKDPAFFVCRSKFIDMDKLQRAFIKWNINVTQNNENKFELLIIGT</sequence>
<reference evidence="1 2" key="1">
    <citation type="journal article" date="2014" name="J. Gen. Virol.">
        <title>Genome sequence of a crustacean iridovirus, IIV31, isolated from the pill bug, Armadillidium vulgare.</title>
        <authorList>
            <person name="Piegu B."/>
            <person name="Guizard S."/>
            <person name="Yeping T."/>
            <person name="Cruaud C."/>
            <person name="Asgari S."/>
            <person name="Bideshi D.K."/>
            <person name="Federici B.A."/>
            <person name="Bigot Y."/>
        </authorList>
    </citation>
    <scope>NUCLEOTIDE SEQUENCE [LARGE SCALE GENOMIC DNA]</scope>
</reference>